<protein>
    <submittedName>
        <fullName evidence="7 8">Uncharacterized protein LOC104731997 isoform X4</fullName>
    </submittedName>
</protein>
<evidence type="ECO:0000256" key="2">
    <source>
        <dbReference type="ARBA" id="ARBA00022670"/>
    </source>
</evidence>
<organism evidence="6 8">
    <name type="scientific">Camelina sativa</name>
    <name type="common">False flax</name>
    <name type="synonym">Myagrum sativum</name>
    <dbReference type="NCBI Taxonomy" id="90675"/>
    <lineage>
        <taxon>Eukaryota</taxon>
        <taxon>Viridiplantae</taxon>
        <taxon>Streptophyta</taxon>
        <taxon>Embryophyta</taxon>
        <taxon>Tracheophyta</taxon>
        <taxon>Spermatophyta</taxon>
        <taxon>Magnoliopsida</taxon>
        <taxon>eudicotyledons</taxon>
        <taxon>Gunneridae</taxon>
        <taxon>Pentapetalae</taxon>
        <taxon>rosids</taxon>
        <taxon>malvids</taxon>
        <taxon>Brassicales</taxon>
        <taxon>Brassicaceae</taxon>
        <taxon>Camelineae</taxon>
        <taxon>Camelina</taxon>
    </lineage>
</organism>
<dbReference type="Gene3D" id="3.40.395.10">
    <property type="entry name" value="Adenoviral Proteinase, Chain A"/>
    <property type="match status" value="1"/>
</dbReference>
<evidence type="ECO:0000259" key="5">
    <source>
        <dbReference type="PROSITE" id="PS50600"/>
    </source>
</evidence>
<feature type="region of interest" description="Disordered" evidence="4">
    <location>
        <begin position="1"/>
        <end position="97"/>
    </location>
</feature>
<feature type="domain" description="Ubiquitin-like protease family profile" evidence="5">
    <location>
        <begin position="128"/>
        <end position="255"/>
    </location>
</feature>
<evidence type="ECO:0000256" key="4">
    <source>
        <dbReference type="SAM" id="MobiDB-lite"/>
    </source>
</evidence>
<sequence>MSDNSGDAGTNVSLKEHVNDDEVVVGEASVLSAGETEGGPRMEVPDKANRKRRNPTADKCQTPLPRKRTRTAPRRYGQCSTSHSKQPASESSEDDSFMPLKAVSRSLERRFIAQLKAYRKKEYIIDGIPVKKTFFSEIYTPQHWVDTPHMEAMLSLLWRRYGDTLRQNRIVILDTWFSHMLTTELQRYQASKKKTTFSWNNIIKNYVRGNVYNRNSNLAWYTDVDTVYLPMNWGKRHWVALVIRLRTAHVLILDP</sequence>
<dbReference type="GeneID" id="104731997"/>
<evidence type="ECO:0000256" key="3">
    <source>
        <dbReference type="ARBA" id="ARBA00022801"/>
    </source>
</evidence>
<evidence type="ECO:0000256" key="1">
    <source>
        <dbReference type="ARBA" id="ARBA00005234"/>
    </source>
</evidence>
<dbReference type="SUPFAM" id="SSF54001">
    <property type="entry name" value="Cysteine proteinases"/>
    <property type="match status" value="1"/>
</dbReference>
<keyword evidence="2" id="KW-0645">Protease</keyword>
<accession>A0ABM1QSI0</accession>
<proteinExistence type="inferred from homology"/>
<keyword evidence="3" id="KW-0378">Hydrolase</keyword>
<dbReference type="InterPro" id="IPR003653">
    <property type="entry name" value="Peptidase_C48_C"/>
</dbReference>
<dbReference type="PROSITE" id="PS50600">
    <property type="entry name" value="ULP_PROTEASE"/>
    <property type="match status" value="1"/>
</dbReference>
<dbReference type="Pfam" id="PF02902">
    <property type="entry name" value="Peptidase_C48"/>
    <property type="match status" value="1"/>
</dbReference>
<evidence type="ECO:0000313" key="8">
    <source>
        <dbReference type="RefSeq" id="XP_019089718.1"/>
    </source>
</evidence>
<dbReference type="InterPro" id="IPR038765">
    <property type="entry name" value="Papain-like_cys_pep_sf"/>
</dbReference>
<feature type="compositionally biased region" description="Polar residues" evidence="4">
    <location>
        <begin position="78"/>
        <end position="90"/>
    </location>
</feature>
<dbReference type="RefSeq" id="XP_019089718.1">
    <property type="nucleotide sequence ID" value="XM_019234173.1"/>
</dbReference>
<evidence type="ECO:0000313" key="6">
    <source>
        <dbReference type="Proteomes" id="UP000694864"/>
    </source>
</evidence>
<dbReference type="RefSeq" id="XP_010449826.1">
    <property type="nucleotide sequence ID" value="XM_010451524.2"/>
</dbReference>
<feature type="compositionally biased region" description="Basic and acidic residues" evidence="4">
    <location>
        <begin position="38"/>
        <end position="48"/>
    </location>
</feature>
<reference evidence="6" key="2">
    <citation type="journal article" date="2014" name="Nat. Commun.">
        <title>The emerging biofuel crop Camelina sativa retains a highly undifferentiated hexaploid genome structure.</title>
        <authorList>
            <person name="Kagale S."/>
            <person name="Koh C."/>
            <person name="Nixon J."/>
            <person name="Bollina V."/>
            <person name="Clarke W.E."/>
            <person name="Tuteja R."/>
            <person name="Spillane C."/>
            <person name="Robinson S.J."/>
            <person name="Links M.G."/>
            <person name="Clarke C."/>
            <person name="Higgins E.E."/>
            <person name="Huebert T."/>
            <person name="Sharpe A.G."/>
            <person name="Parkin I.A."/>
        </authorList>
    </citation>
    <scope>NUCLEOTIDE SEQUENCE [LARGE SCALE GENOMIC DNA]</scope>
    <source>
        <strain evidence="6">r\DH55</strain>
    </source>
</reference>
<gene>
    <name evidence="7 8" type="primary">LOC104731997</name>
</gene>
<keyword evidence="6" id="KW-1185">Reference proteome</keyword>
<dbReference type="Proteomes" id="UP000694864">
    <property type="component" value="Chromosome 12"/>
</dbReference>
<name>A0ABM1QSI0_CAMSA</name>
<feature type="compositionally biased region" description="Polar residues" evidence="4">
    <location>
        <begin position="1"/>
        <end position="13"/>
    </location>
</feature>
<evidence type="ECO:0000313" key="7">
    <source>
        <dbReference type="RefSeq" id="XP_010449826.1"/>
    </source>
</evidence>
<reference evidence="6" key="1">
    <citation type="journal article" date="1997" name="Nucleic Acids Res.">
        <title>tRNAscan-SE: a program for improved detection of transfer RNA genes in genomic sequence.</title>
        <authorList>
            <person name="Lowe T.M."/>
            <person name="Eddy S.R."/>
        </authorList>
    </citation>
    <scope>NUCLEOTIDE SEQUENCE [LARGE SCALE GENOMIC DNA]</scope>
    <source>
        <strain evidence="6">r\DH55</strain>
    </source>
</reference>
<comment type="similarity">
    <text evidence="1">Belongs to the peptidase C48 family.</text>
</comment>
<reference evidence="7 8" key="3">
    <citation type="submission" date="2025-05" db="UniProtKB">
        <authorList>
            <consortium name="RefSeq"/>
        </authorList>
    </citation>
    <scope>IDENTIFICATION</scope>
    <source>
        <tissue evidence="7 8">Leaf</tissue>
    </source>
</reference>